<proteinExistence type="predicted"/>
<evidence type="ECO:0000313" key="2">
    <source>
        <dbReference type="Proteomes" id="UP000199065"/>
    </source>
</evidence>
<dbReference type="AlphaFoldDB" id="A0A1I2TLS6"/>
<evidence type="ECO:0000313" key="1">
    <source>
        <dbReference type="EMBL" id="SFG63281.1"/>
    </source>
</evidence>
<name>A0A1I2TLS6_9CORY</name>
<dbReference type="Proteomes" id="UP000199065">
    <property type="component" value="Unassembled WGS sequence"/>
</dbReference>
<organism evidence="1 2">
    <name type="scientific">Corynebacterium spheniscorum</name>
    <dbReference type="NCBI Taxonomy" id="185761"/>
    <lineage>
        <taxon>Bacteria</taxon>
        <taxon>Bacillati</taxon>
        <taxon>Actinomycetota</taxon>
        <taxon>Actinomycetes</taxon>
        <taxon>Mycobacteriales</taxon>
        <taxon>Corynebacteriaceae</taxon>
        <taxon>Corynebacterium</taxon>
    </lineage>
</organism>
<keyword evidence="2" id="KW-1185">Reference proteome</keyword>
<accession>A0A1I2TLS6</accession>
<dbReference type="EMBL" id="FOPJ01000008">
    <property type="protein sequence ID" value="SFG63281.1"/>
    <property type="molecule type" value="Genomic_DNA"/>
</dbReference>
<sequence>MGKPRMFASTSAIAPLVPRRAVPRVGAEELLKNELVAATGVVVQLDLPAVGLRADNNALVAQGLSTDINIKQIHAGKAVVGMASESDTSFVAQPHFGLVQVVAVLENKHVEEKIMHPVFSAAGWAVADTWGLVGDGVAGGLA</sequence>
<gene>
    <name evidence="1" type="ORF">SAMN05660282_01461</name>
</gene>
<protein>
    <submittedName>
        <fullName evidence="1">Uncharacterized protein</fullName>
    </submittedName>
</protein>
<reference evidence="1 2" key="1">
    <citation type="submission" date="2016-10" db="EMBL/GenBank/DDBJ databases">
        <authorList>
            <person name="de Groot N.N."/>
        </authorList>
    </citation>
    <scope>NUCLEOTIDE SEQUENCE [LARGE SCALE GENOMIC DNA]</scope>
    <source>
        <strain>J11</strain>
        <strain evidence="2">PG 39</strain>
    </source>
</reference>